<reference evidence="2" key="1">
    <citation type="submission" date="2017-01" db="EMBL/GenBank/DDBJ databases">
        <authorList>
            <person name="Wang Y."/>
            <person name="White M."/>
            <person name="Kvist S."/>
            <person name="Moncalvo J.-M."/>
        </authorList>
    </citation>
    <scope>NUCLEOTIDE SEQUENCE [LARGE SCALE GENOMIC DNA]</scope>
    <source>
        <strain evidence="2">COL-18-3</strain>
    </source>
</reference>
<protein>
    <submittedName>
        <fullName evidence="1">Uncharacterized protein</fullName>
    </submittedName>
</protein>
<dbReference type="AlphaFoldDB" id="A0A1R1PZQ9"/>
<proteinExistence type="predicted"/>
<name>A0A1R1PZQ9_ZANCU</name>
<comment type="caution">
    <text evidence="1">The sequence shown here is derived from an EMBL/GenBank/DDBJ whole genome shotgun (WGS) entry which is preliminary data.</text>
</comment>
<keyword evidence="2" id="KW-1185">Reference proteome</keyword>
<accession>A0A1R1PZQ9</accession>
<evidence type="ECO:0000313" key="1">
    <source>
        <dbReference type="EMBL" id="OMH86427.1"/>
    </source>
</evidence>
<dbReference type="Proteomes" id="UP000188320">
    <property type="component" value="Unassembled WGS sequence"/>
</dbReference>
<organism evidence="1 2">
    <name type="scientific">Zancudomyces culisetae</name>
    <name type="common">Gut fungus</name>
    <name type="synonym">Smittium culisetae</name>
    <dbReference type="NCBI Taxonomy" id="1213189"/>
    <lineage>
        <taxon>Eukaryota</taxon>
        <taxon>Fungi</taxon>
        <taxon>Fungi incertae sedis</taxon>
        <taxon>Zoopagomycota</taxon>
        <taxon>Kickxellomycotina</taxon>
        <taxon>Harpellomycetes</taxon>
        <taxon>Harpellales</taxon>
        <taxon>Legeriomycetaceae</taxon>
        <taxon>Zancudomyces</taxon>
    </lineage>
</organism>
<sequence length="145" mass="16219">MDKEKEIENLSRALKTELVAGQRRVIRGGISNVIQGESDRANSLQIQDEGLRGNPVLSTNIDSTSTEGSLAELNCNQQDLEVGSNQNDADIAHTSTTLAEYESFIHQQNLERSKNLEKFTNKDSSLSTRIYKPINLVQQPRKDNF</sequence>
<gene>
    <name evidence="1" type="ORF">AX774_g15</name>
</gene>
<dbReference type="EMBL" id="LSSK01000001">
    <property type="protein sequence ID" value="OMH86427.1"/>
    <property type="molecule type" value="Genomic_DNA"/>
</dbReference>
<evidence type="ECO:0000313" key="2">
    <source>
        <dbReference type="Proteomes" id="UP000188320"/>
    </source>
</evidence>